<organism evidence="4 5">
    <name type="scientific">Acrobeloides nanus</name>
    <dbReference type="NCBI Taxonomy" id="290746"/>
    <lineage>
        <taxon>Eukaryota</taxon>
        <taxon>Metazoa</taxon>
        <taxon>Ecdysozoa</taxon>
        <taxon>Nematoda</taxon>
        <taxon>Chromadorea</taxon>
        <taxon>Rhabditida</taxon>
        <taxon>Tylenchina</taxon>
        <taxon>Cephalobomorpha</taxon>
        <taxon>Cephaloboidea</taxon>
        <taxon>Cephalobidae</taxon>
        <taxon>Acrobeloides</taxon>
    </lineage>
</organism>
<dbReference type="NCBIfam" id="TIGR00121">
    <property type="entry name" value="birA_ligase"/>
    <property type="match status" value="1"/>
</dbReference>
<protein>
    <submittedName>
        <fullName evidence="5">BPL/LPL catalytic domain-containing protein</fullName>
    </submittedName>
</protein>
<dbReference type="GO" id="GO:0004077">
    <property type="term" value="F:biotin--[biotin carboxyl-carrier protein] ligase activity"/>
    <property type="evidence" value="ECO:0007669"/>
    <property type="project" value="InterPro"/>
</dbReference>
<accession>A0A914E8V1</accession>
<dbReference type="Proteomes" id="UP000887540">
    <property type="component" value="Unplaced"/>
</dbReference>
<dbReference type="InterPro" id="IPR045864">
    <property type="entry name" value="aa-tRNA-synth_II/BPL/LPL"/>
</dbReference>
<evidence type="ECO:0000256" key="2">
    <source>
        <dbReference type="ARBA" id="ARBA00022598"/>
    </source>
</evidence>
<dbReference type="Gene3D" id="3.30.930.10">
    <property type="entry name" value="Bira Bifunctional Protein, Domain 2"/>
    <property type="match status" value="1"/>
</dbReference>
<evidence type="ECO:0000313" key="4">
    <source>
        <dbReference type="Proteomes" id="UP000887540"/>
    </source>
</evidence>
<keyword evidence="4" id="KW-1185">Reference proteome</keyword>
<name>A0A914E8V1_9BILA</name>
<dbReference type="InterPro" id="IPR004143">
    <property type="entry name" value="BPL_LPL_catalytic"/>
</dbReference>
<dbReference type="AlphaFoldDB" id="A0A914E8V1"/>
<dbReference type="Pfam" id="PF03099">
    <property type="entry name" value="BPL_LplA_LipB"/>
    <property type="match status" value="1"/>
</dbReference>
<dbReference type="PROSITE" id="PS51733">
    <property type="entry name" value="BPL_LPL_CATALYTIC"/>
    <property type="match status" value="1"/>
</dbReference>
<proteinExistence type="inferred from homology"/>
<dbReference type="WBParaSite" id="ACRNAN_scaffold6133.g22354.t1">
    <property type="protein sequence ID" value="ACRNAN_scaffold6133.g22354.t1"/>
    <property type="gene ID" value="ACRNAN_scaffold6133.g22354"/>
</dbReference>
<sequence>MQGLRYGDYIGEKPILFLQPSIVLANNPHVLPKADENLLPIEVCRRNKAVIPNGNFDIEEYFGILKTQLLGKVLLYVPVCESTMEVAKSLTTMVNDMSGIVVVAGHQTKSRGRSGNQWLSVPGSALFTFNFQLSMNSNLGKFLGYIQHIVAAAIVDTINTLADQETGVKIKWPNDIYFNRESKIGGILVQSSCKNDVFQCLIGMGLNVDNAKPTICINDILPDYCEKLTIEAVIAEFMNKFEEYVQLFEEKGRFEFLHKYYQHWLHSQEEVTVDMDGDPEQAIIQGLDEHGYLEVRSKKNGTISHVTDNGNSFDMMKGLIRAKFI</sequence>
<dbReference type="InterPro" id="IPR004408">
    <property type="entry name" value="Biotin_CoA_COase_ligase"/>
</dbReference>
<dbReference type="SUPFAM" id="SSF55681">
    <property type="entry name" value="Class II aaRS and biotin synthetases"/>
    <property type="match status" value="1"/>
</dbReference>
<evidence type="ECO:0000313" key="5">
    <source>
        <dbReference type="WBParaSite" id="ACRNAN_scaffold6133.g22354.t1"/>
    </source>
</evidence>
<dbReference type="PANTHER" id="PTHR12835">
    <property type="entry name" value="BIOTIN PROTEIN LIGASE"/>
    <property type="match status" value="1"/>
</dbReference>
<feature type="domain" description="BPL/LPL catalytic" evidence="3">
    <location>
        <begin position="59"/>
        <end position="249"/>
    </location>
</feature>
<keyword evidence="2" id="KW-0436">Ligase</keyword>
<dbReference type="CDD" id="cd16442">
    <property type="entry name" value="BPL"/>
    <property type="match status" value="1"/>
</dbReference>
<dbReference type="PANTHER" id="PTHR12835:SF5">
    <property type="entry name" value="BIOTIN--PROTEIN LIGASE"/>
    <property type="match status" value="1"/>
</dbReference>
<comment type="similarity">
    <text evidence="1">Belongs to the biotin--protein ligase family.</text>
</comment>
<reference evidence="5" key="1">
    <citation type="submission" date="2022-11" db="UniProtKB">
        <authorList>
            <consortium name="WormBaseParasite"/>
        </authorList>
    </citation>
    <scope>IDENTIFICATION</scope>
</reference>
<evidence type="ECO:0000256" key="1">
    <source>
        <dbReference type="ARBA" id="ARBA00009934"/>
    </source>
</evidence>
<evidence type="ECO:0000259" key="3">
    <source>
        <dbReference type="PROSITE" id="PS51733"/>
    </source>
</evidence>
<dbReference type="GO" id="GO:0005737">
    <property type="term" value="C:cytoplasm"/>
    <property type="evidence" value="ECO:0007669"/>
    <property type="project" value="TreeGrafter"/>
</dbReference>